<dbReference type="AlphaFoldDB" id="A0A6N0HU35"/>
<evidence type="ECO:0000313" key="4">
    <source>
        <dbReference type="Proteomes" id="UP000509658"/>
    </source>
</evidence>
<keyword evidence="2" id="KW-0732">Signal</keyword>
<evidence type="ECO:0000256" key="1">
    <source>
        <dbReference type="SAM" id="MobiDB-lite"/>
    </source>
</evidence>
<sequence length="153" mass="16869">MKRARNFGLFVAAMIFPLLVGSVQASDVSEFVGDVAKRVFTETERNLIRNYYHQHDIEIDDDDDGYKSKKGKGKKDKGAKGKGNKKLPPGIAKKLARGGTLPPGIAKRNLPYDLEARLPPLGRGFERQVIDGKVVLVETATAIVHDIIEDLLD</sequence>
<organism evidence="3 4">
    <name type="scientific">Candidatus Reidiella endopervernicosa</name>
    <dbReference type="NCBI Taxonomy" id="2738883"/>
    <lineage>
        <taxon>Bacteria</taxon>
        <taxon>Pseudomonadati</taxon>
        <taxon>Pseudomonadota</taxon>
        <taxon>Gammaproteobacteria</taxon>
        <taxon>Candidatus Reidiella</taxon>
    </lineage>
</organism>
<feature type="chain" id="PRO_5026960326" description="RcnB family protein" evidence="2">
    <location>
        <begin position="26"/>
        <end position="153"/>
    </location>
</feature>
<protein>
    <recommendedName>
        <fullName evidence="5">RcnB family protein</fullName>
    </recommendedName>
</protein>
<dbReference type="Gene3D" id="3.10.450.160">
    <property type="entry name" value="inner membrane protein cigr"/>
    <property type="match status" value="1"/>
</dbReference>
<feature type="region of interest" description="Disordered" evidence="1">
    <location>
        <begin position="59"/>
        <end position="100"/>
    </location>
</feature>
<proteinExistence type="predicted"/>
<gene>
    <name evidence="3" type="ORF">HUE57_05695</name>
</gene>
<evidence type="ECO:0000313" key="3">
    <source>
        <dbReference type="EMBL" id="QKQ25830.1"/>
    </source>
</evidence>
<dbReference type="Proteomes" id="UP000509658">
    <property type="component" value="Chromosome"/>
</dbReference>
<keyword evidence="4" id="KW-1185">Reference proteome</keyword>
<dbReference type="RefSeq" id="WP_135622469.1">
    <property type="nucleotide sequence ID" value="NZ_CP054491.1"/>
</dbReference>
<evidence type="ECO:0008006" key="5">
    <source>
        <dbReference type="Google" id="ProtNLM"/>
    </source>
</evidence>
<name>A0A6N0HU35_9GAMM</name>
<dbReference type="EMBL" id="CP054491">
    <property type="protein sequence ID" value="QKQ25830.1"/>
    <property type="molecule type" value="Genomic_DNA"/>
</dbReference>
<accession>A0A6N0HU35</accession>
<evidence type="ECO:0000256" key="2">
    <source>
        <dbReference type="SAM" id="SignalP"/>
    </source>
</evidence>
<feature type="compositionally biased region" description="Basic residues" evidence="1">
    <location>
        <begin position="68"/>
        <end position="85"/>
    </location>
</feature>
<dbReference type="KEGG" id="rev:HUE57_05695"/>
<reference evidence="3 4" key="1">
    <citation type="submission" date="2020-05" db="EMBL/GenBank/DDBJ databases">
        <title>Horizontal transmission and recombination maintain forever young bacterial symbiont genomes.</title>
        <authorList>
            <person name="Russell S.L."/>
            <person name="Pepper-Tunick E."/>
            <person name="Svedberg J."/>
            <person name="Byrne A."/>
            <person name="Ruelas Castillo J."/>
            <person name="Vollmers C."/>
            <person name="Beinart R.A."/>
            <person name="Corbett-Detig R."/>
        </authorList>
    </citation>
    <scope>NUCLEOTIDE SEQUENCE [LARGE SCALE GENOMIC DNA]</scope>
    <source>
        <strain evidence="3">Santa_Monica_outfall</strain>
    </source>
</reference>
<feature type="signal peptide" evidence="2">
    <location>
        <begin position="1"/>
        <end position="25"/>
    </location>
</feature>